<dbReference type="EMBL" id="CP005986">
    <property type="protein sequence ID" value="AIA56203.1"/>
    <property type="molecule type" value="Genomic_DNA"/>
</dbReference>
<evidence type="ECO:0000313" key="7">
    <source>
        <dbReference type="EMBL" id="AIA56203.1"/>
    </source>
</evidence>
<dbReference type="CDD" id="cd02440">
    <property type="entry name" value="AdoMet_MTases"/>
    <property type="match status" value="1"/>
</dbReference>
<feature type="active site" evidence="6">
    <location>
        <position position="386"/>
    </location>
</feature>
<keyword evidence="5" id="KW-0443">Lipid metabolism</keyword>
<evidence type="ECO:0000256" key="6">
    <source>
        <dbReference type="PIRSR" id="PIRSR003085-1"/>
    </source>
</evidence>
<comment type="similarity">
    <text evidence="1">Belongs to the CFA/CMAS family.</text>
</comment>
<dbReference type="InterPro" id="IPR003333">
    <property type="entry name" value="CMAS"/>
</dbReference>
<dbReference type="EC" id="2.1.1.79" evidence="7"/>
<keyword evidence="2 7" id="KW-0489">Methyltransferase</keyword>
<evidence type="ECO:0000256" key="2">
    <source>
        <dbReference type="ARBA" id="ARBA00022603"/>
    </source>
</evidence>
<dbReference type="eggNOG" id="COG2230">
    <property type="taxonomic scope" value="Bacteria"/>
</dbReference>
<protein>
    <submittedName>
        <fullName evidence="7">Cyclopropane-fatty-acyl-phospholipid synthase, plant type</fullName>
        <ecNumber evidence="7">2.1.1.79</ecNumber>
    </submittedName>
</protein>
<accession>A0A059ZXL3</accession>
<dbReference type="PANTHER" id="PTHR43667">
    <property type="entry name" value="CYCLOPROPANE-FATTY-ACYL-PHOSPHOLIPID SYNTHASE"/>
    <property type="match status" value="1"/>
</dbReference>
<dbReference type="Pfam" id="PF02353">
    <property type="entry name" value="CMAS"/>
    <property type="match status" value="1"/>
</dbReference>
<name>A0A059ZXL3_ACICK</name>
<keyword evidence="3 7" id="KW-0808">Transferase</keyword>
<dbReference type="KEGG" id="acz:Acaty_c2356"/>
<evidence type="ECO:0000256" key="3">
    <source>
        <dbReference type="ARBA" id="ARBA00022679"/>
    </source>
</evidence>
<keyword evidence="4" id="KW-0949">S-adenosyl-L-methionine</keyword>
<dbReference type="HOGENOM" id="CLU_026434_0_2_6"/>
<evidence type="ECO:0000256" key="4">
    <source>
        <dbReference type="ARBA" id="ARBA00022691"/>
    </source>
</evidence>
<dbReference type="RefSeq" id="WP_004868870.1">
    <property type="nucleotide sequence ID" value="NZ_CP005986.1"/>
</dbReference>
<gene>
    <name evidence="7" type="ORF">Acaty_c2356</name>
</gene>
<dbReference type="PIRSF" id="PIRSF003085">
    <property type="entry name" value="CMAS"/>
    <property type="match status" value="1"/>
</dbReference>
<dbReference type="SUPFAM" id="SSF53335">
    <property type="entry name" value="S-adenosyl-L-methionine-dependent methyltransferases"/>
    <property type="match status" value="1"/>
</dbReference>
<organism evidence="7 8">
    <name type="scientific">Acidithiobacillus caldus (strain ATCC 51756 / DSM 8584 / KU)</name>
    <dbReference type="NCBI Taxonomy" id="637389"/>
    <lineage>
        <taxon>Bacteria</taxon>
        <taxon>Pseudomonadati</taxon>
        <taxon>Pseudomonadota</taxon>
        <taxon>Acidithiobacillia</taxon>
        <taxon>Acidithiobacillales</taxon>
        <taxon>Acidithiobacillaceae</taxon>
        <taxon>Acidithiobacillus</taxon>
    </lineage>
</organism>
<evidence type="ECO:0000313" key="8">
    <source>
        <dbReference type="Proteomes" id="UP000005522"/>
    </source>
</evidence>
<dbReference type="PANTHER" id="PTHR43667:SF2">
    <property type="entry name" value="FATTY ACID C-METHYL TRANSFERASE"/>
    <property type="match status" value="1"/>
</dbReference>
<reference evidence="7 8" key="1">
    <citation type="journal article" date="2009" name="J. Bacteriol.">
        <title>Draft genome sequence of the extremely acidophilic bacterium Acidithiobacillus caldus ATCC 51756 reveals metabolic versatility in the genus Acidithiobacillus.</title>
        <authorList>
            <person name="Valdes J."/>
            <person name="Quatrini R."/>
            <person name="Hallberg K."/>
            <person name="Dopson M."/>
            <person name="Valenzuela P.D."/>
            <person name="Holmes D.S."/>
        </authorList>
    </citation>
    <scope>NUCLEOTIDE SEQUENCE [LARGE SCALE GENOMIC DNA]</scope>
    <source>
        <strain evidence="8">ATCC 51756 / DSM 8584 / KU</strain>
    </source>
</reference>
<evidence type="ECO:0000256" key="5">
    <source>
        <dbReference type="ARBA" id="ARBA00023098"/>
    </source>
</evidence>
<dbReference type="InterPro" id="IPR050723">
    <property type="entry name" value="CFA/CMAS"/>
</dbReference>
<dbReference type="GO" id="GO:0008610">
    <property type="term" value="P:lipid biosynthetic process"/>
    <property type="evidence" value="ECO:0007669"/>
    <property type="project" value="InterPro"/>
</dbReference>
<dbReference type="GO" id="GO:0032259">
    <property type="term" value="P:methylation"/>
    <property type="evidence" value="ECO:0007669"/>
    <property type="project" value="UniProtKB-KW"/>
</dbReference>
<sequence length="405" mass="46588">MNTVTATPARRNTRLPTSARLLFNLLERLPEGRLTVRGPSGEIWTFVGEVDGIEAEWLIHDWAAVNATLRDGDIGFGRSYREGSWDSPDVTSLIRLALRNRHLLEQYIQGHWARRGLYWLADRLLRRNSRTGSRRNIAQHYDLGNDFYRLWLDPSMTYSSAYYGNQREQSLESAQQAKYQAALEALQLQPGATILEIGCGWGGFAEHAARRGYRVRGLTLSREQRQYAEERIAQRGLAELASFHYQDYRDEVGHYDGIVSIEMFEAVGQKWWSTYFGQIRQLLRPGGRALIQTISIRDDRFERYAGGSDFIRRYVFPGGFLPSPARFSQSLVAAGLQVLGRLDFGLDYATTLQHWRESFDRETKALGELGFDAAFRRLWRFYLSYCEAGFAERELDVGQWTLCHA</sequence>
<dbReference type="Gene3D" id="3.40.50.150">
    <property type="entry name" value="Vaccinia Virus protein VP39"/>
    <property type="match status" value="1"/>
</dbReference>
<dbReference type="GO" id="GO:0008825">
    <property type="term" value="F:cyclopropane-fatty-acyl-phospholipid synthase activity"/>
    <property type="evidence" value="ECO:0007669"/>
    <property type="project" value="UniProtKB-EC"/>
</dbReference>
<evidence type="ECO:0000256" key="1">
    <source>
        <dbReference type="ARBA" id="ARBA00010815"/>
    </source>
</evidence>
<proteinExistence type="inferred from homology"/>
<dbReference type="InterPro" id="IPR029063">
    <property type="entry name" value="SAM-dependent_MTases_sf"/>
</dbReference>
<dbReference type="AlphaFoldDB" id="A0A059ZXL3"/>
<dbReference type="Proteomes" id="UP000005522">
    <property type="component" value="Chromosome"/>
</dbReference>